<dbReference type="EMBL" id="JBJQND010000010">
    <property type="protein sequence ID" value="KAL3864966.1"/>
    <property type="molecule type" value="Genomic_DNA"/>
</dbReference>
<feature type="region of interest" description="Disordered" evidence="1">
    <location>
        <begin position="300"/>
        <end position="337"/>
    </location>
</feature>
<dbReference type="PANTHER" id="PTHR14787">
    <property type="entry name" value="C10ORF188 FAMILY MEMBER"/>
    <property type="match status" value="1"/>
</dbReference>
<organism evidence="2 3">
    <name type="scientific">Sinanodonta woodiana</name>
    <name type="common">Chinese pond mussel</name>
    <name type="synonym">Anodonta woodiana</name>
    <dbReference type="NCBI Taxonomy" id="1069815"/>
    <lineage>
        <taxon>Eukaryota</taxon>
        <taxon>Metazoa</taxon>
        <taxon>Spiralia</taxon>
        <taxon>Lophotrochozoa</taxon>
        <taxon>Mollusca</taxon>
        <taxon>Bivalvia</taxon>
        <taxon>Autobranchia</taxon>
        <taxon>Heteroconchia</taxon>
        <taxon>Palaeoheterodonta</taxon>
        <taxon>Unionida</taxon>
        <taxon>Unionoidea</taxon>
        <taxon>Unionidae</taxon>
        <taxon>Unioninae</taxon>
        <taxon>Sinanodonta</taxon>
    </lineage>
</organism>
<accession>A0ABD3VTN6</accession>
<feature type="compositionally biased region" description="Polar residues" evidence="1">
    <location>
        <begin position="61"/>
        <end position="71"/>
    </location>
</feature>
<dbReference type="Pfam" id="PF14958">
    <property type="entry name" value="PAAT-like"/>
    <property type="match status" value="1"/>
</dbReference>
<evidence type="ECO:0000256" key="1">
    <source>
        <dbReference type="SAM" id="MobiDB-lite"/>
    </source>
</evidence>
<dbReference type="PANTHER" id="PTHR14787:SF1">
    <property type="entry name" value="ATPASE PAAT"/>
    <property type="match status" value="1"/>
</dbReference>
<feature type="region of interest" description="Disordered" evidence="1">
    <location>
        <begin position="51"/>
        <end position="71"/>
    </location>
</feature>
<name>A0ABD3VTN6_SINWO</name>
<keyword evidence="3" id="KW-1185">Reference proteome</keyword>
<evidence type="ECO:0000313" key="2">
    <source>
        <dbReference type="EMBL" id="KAL3864966.1"/>
    </source>
</evidence>
<evidence type="ECO:0000313" key="3">
    <source>
        <dbReference type="Proteomes" id="UP001634394"/>
    </source>
</evidence>
<comment type="caution">
    <text evidence="2">The sequence shown here is derived from an EMBL/GenBank/DDBJ whole genome shotgun (WGS) entry which is preliminary data.</text>
</comment>
<dbReference type="Proteomes" id="UP001634394">
    <property type="component" value="Unassembled WGS sequence"/>
</dbReference>
<reference evidence="2 3" key="1">
    <citation type="submission" date="2024-11" db="EMBL/GenBank/DDBJ databases">
        <title>Chromosome-level genome assembly of the freshwater bivalve Anodonta woodiana.</title>
        <authorList>
            <person name="Chen X."/>
        </authorList>
    </citation>
    <scope>NUCLEOTIDE SEQUENCE [LARGE SCALE GENOMIC DNA]</scope>
    <source>
        <strain evidence="2">MN2024</strain>
        <tissue evidence="2">Gills</tissue>
    </source>
</reference>
<dbReference type="InterPro" id="IPR028043">
    <property type="entry name" value="PAAT-like"/>
</dbReference>
<proteinExistence type="predicted"/>
<sequence>MTGVEYCLTCTLFYLDDEMTGVEYCVILTSWPCQKDLSDCARYVLQQSDSSNQDDESANNVFTLDGTTSDPESPCTIQLKCKHQYAVALTGGEIISESRTIEMYDISGTYLLSCRGQFLQSTDGDGGTRNLFRCRFSLDEPVFALDMKLLSLKGKRECDVSRLMFFVTQSEARNPRFEPKQSGNINLEKVKGYLHSMGDNIATNASDLLKSVEQFQQSHMAGVGQLQSVLSRLGTTRKTDSTTENLPGGMSALLSMMSQLDQSPEASNGQESGEFDKGMMYKMLKDICGKVTHMRNCKTKSATETTEPLEQQGTNSSFGPASIPESTIPLHSNEKSGNGLTIESVRLTFEKMLTEQMQQTEKRLMSYIDGKFSQMEVHLTKKIDELINNTKGNLQSDTDKSTYSSSASQVSTQILDTMISEICASRSEKTTAEIVKGQIGKENANSDCIELD</sequence>
<gene>
    <name evidence="2" type="ORF">ACJMK2_006607</name>
</gene>
<feature type="compositionally biased region" description="Polar residues" evidence="1">
    <location>
        <begin position="300"/>
        <end position="319"/>
    </location>
</feature>
<dbReference type="AlphaFoldDB" id="A0ABD3VTN6"/>
<protein>
    <submittedName>
        <fullName evidence="2">Uncharacterized protein</fullName>
    </submittedName>
</protein>